<keyword evidence="5" id="KW-0677">Repeat</keyword>
<dbReference type="InterPro" id="IPR001841">
    <property type="entry name" value="Znf_RING"/>
</dbReference>
<dbReference type="GO" id="GO:0016874">
    <property type="term" value="F:ligase activity"/>
    <property type="evidence" value="ECO:0007669"/>
    <property type="project" value="UniProtKB-KW"/>
</dbReference>
<keyword evidence="14" id="KW-1185">Reference proteome</keyword>
<dbReference type="PROSITE" id="PS51873">
    <property type="entry name" value="TRIAD"/>
    <property type="match status" value="1"/>
</dbReference>
<keyword evidence="6 9" id="KW-0863">Zinc-finger</keyword>
<gene>
    <name evidence="13" type="ORF">LECACI_7A006173</name>
</gene>
<feature type="domain" description="RING-type" evidence="11">
    <location>
        <begin position="36"/>
        <end position="99"/>
    </location>
</feature>
<feature type="compositionally biased region" description="Basic and acidic residues" evidence="10">
    <location>
        <begin position="155"/>
        <end position="168"/>
    </location>
</feature>
<evidence type="ECO:0000259" key="11">
    <source>
        <dbReference type="PROSITE" id="PS50089"/>
    </source>
</evidence>
<dbReference type="AlphaFoldDB" id="A0AAI9ECG6"/>
<reference evidence="13" key="1">
    <citation type="submission" date="2023-11" db="EMBL/GenBank/DDBJ databases">
        <authorList>
            <person name="Alioto T."/>
            <person name="Alioto T."/>
            <person name="Gomez Garrido J."/>
        </authorList>
    </citation>
    <scope>NUCLEOTIDE SEQUENCE</scope>
</reference>
<dbReference type="GO" id="GO:0061630">
    <property type="term" value="F:ubiquitin protein ligase activity"/>
    <property type="evidence" value="ECO:0007669"/>
    <property type="project" value="UniProtKB-EC"/>
</dbReference>
<comment type="catalytic activity">
    <reaction evidence="1">
        <text>[E2 ubiquitin-conjugating enzyme]-S-ubiquitinyl-L-cysteine + [acceptor protein]-L-lysine = [E2 ubiquitin-conjugating enzyme]-L-cysteine + [acceptor protein]-N(6)-ubiquitinyl-L-lysine.</text>
        <dbReference type="EC" id="2.3.2.31"/>
    </reaction>
</comment>
<evidence type="ECO:0000313" key="13">
    <source>
        <dbReference type="EMBL" id="CAK4031015.1"/>
    </source>
</evidence>
<dbReference type="SMART" id="SM00647">
    <property type="entry name" value="IBR"/>
    <property type="match status" value="2"/>
</dbReference>
<dbReference type="GO" id="GO:0016567">
    <property type="term" value="P:protein ubiquitination"/>
    <property type="evidence" value="ECO:0007669"/>
    <property type="project" value="InterPro"/>
</dbReference>
<evidence type="ECO:0000256" key="9">
    <source>
        <dbReference type="PROSITE-ProRule" id="PRU00175"/>
    </source>
</evidence>
<dbReference type="EMBL" id="CAVMBE010000043">
    <property type="protein sequence ID" value="CAK4031015.1"/>
    <property type="molecule type" value="Genomic_DNA"/>
</dbReference>
<dbReference type="SUPFAM" id="SSF57850">
    <property type="entry name" value="RING/U-box"/>
    <property type="match status" value="2"/>
</dbReference>
<evidence type="ECO:0000256" key="5">
    <source>
        <dbReference type="ARBA" id="ARBA00022737"/>
    </source>
</evidence>
<evidence type="ECO:0000256" key="8">
    <source>
        <dbReference type="ARBA" id="ARBA00022833"/>
    </source>
</evidence>
<dbReference type="InterPro" id="IPR044066">
    <property type="entry name" value="TRIAD_supradom"/>
</dbReference>
<dbReference type="EC" id="2.3.2.31" evidence="2"/>
<evidence type="ECO:0000256" key="4">
    <source>
        <dbReference type="ARBA" id="ARBA00022723"/>
    </source>
</evidence>
<dbReference type="Gene3D" id="1.20.120.1750">
    <property type="match status" value="1"/>
</dbReference>
<dbReference type="Proteomes" id="UP001296104">
    <property type="component" value="Unassembled WGS sequence"/>
</dbReference>
<keyword evidence="7" id="KW-0833">Ubl conjugation pathway</keyword>
<name>A0AAI9ECG6_9PEZI</name>
<evidence type="ECO:0000256" key="6">
    <source>
        <dbReference type="ARBA" id="ARBA00022771"/>
    </source>
</evidence>
<feature type="region of interest" description="Disordered" evidence="10">
    <location>
        <begin position="155"/>
        <end position="194"/>
    </location>
</feature>
<evidence type="ECO:0000256" key="3">
    <source>
        <dbReference type="ARBA" id="ARBA00022679"/>
    </source>
</evidence>
<evidence type="ECO:0000256" key="1">
    <source>
        <dbReference type="ARBA" id="ARBA00001798"/>
    </source>
</evidence>
<organism evidence="13 14">
    <name type="scientific">Lecanosticta acicola</name>
    <dbReference type="NCBI Taxonomy" id="111012"/>
    <lineage>
        <taxon>Eukaryota</taxon>
        <taxon>Fungi</taxon>
        <taxon>Dikarya</taxon>
        <taxon>Ascomycota</taxon>
        <taxon>Pezizomycotina</taxon>
        <taxon>Dothideomycetes</taxon>
        <taxon>Dothideomycetidae</taxon>
        <taxon>Mycosphaerellales</taxon>
        <taxon>Mycosphaerellaceae</taxon>
        <taxon>Lecanosticta</taxon>
    </lineage>
</organism>
<evidence type="ECO:0000256" key="10">
    <source>
        <dbReference type="SAM" id="MobiDB-lite"/>
    </source>
</evidence>
<proteinExistence type="predicted"/>
<dbReference type="Pfam" id="PF22191">
    <property type="entry name" value="IBR_1"/>
    <property type="match status" value="1"/>
</dbReference>
<dbReference type="PROSITE" id="PS50089">
    <property type="entry name" value="ZF_RING_2"/>
    <property type="match status" value="1"/>
</dbReference>
<evidence type="ECO:0000256" key="7">
    <source>
        <dbReference type="ARBA" id="ARBA00022786"/>
    </source>
</evidence>
<dbReference type="GO" id="GO:0008270">
    <property type="term" value="F:zinc ion binding"/>
    <property type="evidence" value="ECO:0007669"/>
    <property type="project" value="UniProtKB-KW"/>
</dbReference>
<dbReference type="PANTHER" id="PTHR11685">
    <property type="entry name" value="RBR FAMILY RING FINGER AND IBR DOMAIN-CONTAINING"/>
    <property type="match status" value="1"/>
</dbReference>
<comment type="caution">
    <text evidence="13">The sequence shown here is derived from an EMBL/GenBank/DDBJ whole genome shotgun (WGS) entry which is preliminary data.</text>
</comment>
<evidence type="ECO:0000256" key="2">
    <source>
        <dbReference type="ARBA" id="ARBA00012251"/>
    </source>
</evidence>
<evidence type="ECO:0000259" key="12">
    <source>
        <dbReference type="PROSITE" id="PS51873"/>
    </source>
</evidence>
<accession>A0AAI9ECG6</accession>
<dbReference type="Pfam" id="PF01485">
    <property type="entry name" value="IBR"/>
    <property type="match status" value="1"/>
</dbReference>
<dbReference type="InterPro" id="IPR031127">
    <property type="entry name" value="E3_UB_ligase_RBR"/>
</dbReference>
<evidence type="ECO:0000313" key="14">
    <source>
        <dbReference type="Proteomes" id="UP001296104"/>
    </source>
</evidence>
<dbReference type="InterPro" id="IPR002867">
    <property type="entry name" value="IBR_dom"/>
</dbReference>
<feature type="domain" description="RING-type" evidence="12">
    <location>
        <begin position="32"/>
        <end position="301"/>
    </location>
</feature>
<protein>
    <recommendedName>
        <fullName evidence="2">RBR-type E3 ubiquitin transferase</fullName>
        <ecNumber evidence="2">2.3.2.31</ecNumber>
    </recommendedName>
</protein>
<keyword evidence="13" id="KW-0436">Ligase</keyword>
<keyword evidence="4" id="KW-0479">Metal-binding</keyword>
<keyword evidence="8" id="KW-0862">Zinc</keyword>
<sequence length="303" mass="34443">MSKRQLRSDTAGATALATELPLSKRQKKVAPVRYLCYACDEEKAAGSFPEYNPSSECDHLIHTCKNCLKQWVNTQIEENLFITGGEDGKAYGIKCPQCDELMRNINIELATTKKFHQLFEERERHHFAEITPGWRWCLAPGCRAGQIHKKVEAKEEAENKEHQETKEHSKPKRKGKKTLWPFSKKTDSQVKTSESAEDIEKQADICTCNDCGAKACVSCDRPWHTSETCEAYQARIKDRMDEEDRTLKAIGRLSKKCPGCQKNIEKNGGCPAMHCSACNVGFCWMCLSIFDNGYCKCHPRPQR</sequence>
<keyword evidence="3" id="KW-0808">Transferase</keyword>